<organism evidence="1 2">
    <name type="scientific">Phrynocephalus forsythii</name>
    <dbReference type="NCBI Taxonomy" id="171643"/>
    <lineage>
        <taxon>Eukaryota</taxon>
        <taxon>Metazoa</taxon>
        <taxon>Chordata</taxon>
        <taxon>Craniata</taxon>
        <taxon>Vertebrata</taxon>
        <taxon>Euteleostomi</taxon>
        <taxon>Lepidosauria</taxon>
        <taxon>Squamata</taxon>
        <taxon>Bifurcata</taxon>
        <taxon>Unidentata</taxon>
        <taxon>Episquamata</taxon>
        <taxon>Toxicofera</taxon>
        <taxon>Iguania</taxon>
        <taxon>Acrodonta</taxon>
        <taxon>Agamidae</taxon>
        <taxon>Agaminae</taxon>
        <taxon>Phrynocephalus</taxon>
    </lineage>
</organism>
<proteinExistence type="predicted"/>
<evidence type="ECO:0000313" key="1">
    <source>
        <dbReference type="EMBL" id="KAJ7322306.1"/>
    </source>
</evidence>
<accession>A0A9Q0XS76</accession>
<name>A0A9Q0XS76_9SAUR</name>
<dbReference type="AlphaFoldDB" id="A0A9Q0XS76"/>
<protein>
    <submittedName>
        <fullName evidence="1">Uncharacterized protein</fullName>
    </submittedName>
</protein>
<keyword evidence="2" id="KW-1185">Reference proteome</keyword>
<dbReference type="Proteomes" id="UP001142489">
    <property type="component" value="Unassembled WGS sequence"/>
</dbReference>
<gene>
    <name evidence="1" type="ORF">JRQ81_018593</name>
</gene>
<dbReference type="EMBL" id="JAPFRF010000009">
    <property type="protein sequence ID" value="KAJ7322306.1"/>
    <property type="molecule type" value="Genomic_DNA"/>
</dbReference>
<evidence type="ECO:0000313" key="2">
    <source>
        <dbReference type="Proteomes" id="UP001142489"/>
    </source>
</evidence>
<comment type="caution">
    <text evidence="1">The sequence shown here is derived from an EMBL/GenBank/DDBJ whole genome shotgun (WGS) entry which is preliminary data.</text>
</comment>
<sequence length="146" mass="16447">MKPISSIMASHHSPNGNLKWFTQVRMGKPIAEQPLNFLTLFQIGKQSARSLHSRTCWSVSHQGYKFGHKNNSRTPSIMSNDQQCQGLLWMAGWRTFPFGTYPSASSRGNAINTKKVRAGVISLQEEPARNYGMENTFNGLRWTTEG</sequence>
<reference evidence="1" key="1">
    <citation type="journal article" date="2023" name="DNA Res.">
        <title>Chromosome-level genome assembly of Phrynocephalus forsythii using third-generation DNA sequencing and Hi-C analysis.</title>
        <authorList>
            <person name="Qi Y."/>
            <person name="Zhao W."/>
            <person name="Zhao Y."/>
            <person name="Niu C."/>
            <person name="Cao S."/>
            <person name="Zhang Y."/>
        </authorList>
    </citation>
    <scope>NUCLEOTIDE SEQUENCE</scope>
    <source>
        <tissue evidence="1">Muscle</tissue>
    </source>
</reference>